<dbReference type="GO" id="GO:0042026">
    <property type="term" value="P:protein refolding"/>
    <property type="evidence" value="ECO:0007669"/>
    <property type="project" value="TreeGrafter"/>
</dbReference>
<dbReference type="FunFam" id="2.10.230.10:FF:000002">
    <property type="entry name" value="Molecular chaperone DnaJ"/>
    <property type="match status" value="1"/>
</dbReference>
<feature type="binding site" evidence="11">
    <location>
        <position position="144"/>
    </location>
    <ligand>
        <name>Zn(2+)</name>
        <dbReference type="ChEBI" id="CHEBI:29105"/>
        <label>1</label>
    </ligand>
</feature>
<feature type="binding site" evidence="11">
    <location>
        <position position="187"/>
    </location>
    <ligand>
        <name>Zn(2+)</name>
        <dbReference type="ChEBI" id="CHEBI:29105"/>
        <label>2</label>
    </ligand>
</feature>
<gene>
    <name evidence="11" type="primary">dnaJ</name>
    <name evidence="15" type="ORF">LARV_01278</name>
</gene>
<protein>
    <recommendedName>
        <fullName evidence="10 11">Chaperone protein DnaJ</fullName>
    </recommendedName>
</protein>
<evidence type="ECO:0000256" key="3">
    <source>
        <dbReference type="ARBA" id="ARBA00022723"/>
    </source>
</evidence>
<dbReference type="GO" id="GO:0008270">
    <property type="term" value="F:zinc ion binding"/>
    <property type="evidence" value="ECO:0007669"/>
    <property type="project" value="UniProtKB-UniRule"/>
</dbReference>
<dbReference type="SUPFAM" id="SSF49493">
    <property type="entry name" value="HSP40/DnaJ peptide-binding domain"/>
    <property type="match status" value="2"/>
</dbReference>
<proteinExistence type="inferred from homology"/>
<dbReference type="NCBIfam" id="TIGR02349">
    <property type="entry name" value="DnaJ_bact"/>
    <property type="match status" value="1"/>
</dbReference>
<keyword evidence="7 11" id="KW-0346">Stress response</keyword>
<keyword evidence="3 11" id="KW-0479">Metal-binding</keyword>
<dbReference type="SUPFAM" id="SSF57938">
    <property type="entry name" value="DnaJ/Hsp40 cysteine-rich domain"/>
    <property type="match status" value="1"/>
</dbReference>
<dbReference type="STRING" id="360412.LARV_01278"/>
<feature type="domain" description="CR-type" evidence="14">
    <location>
        <begin position="128"/>
        <end position="210"/>
    </location>
</feature>
<dbReference type="InterPro" id="IPR036869">
    <property type="entry name" value="J_dom_sf"/>
</dbReference>
<dbReference type="PANTHER" id="PTHR43096:SF48">
    <property type="entry name" value="CHAPERONE PROTEIN DNAJ"/>
    <property type="match status" value="1"/>
</dbReference>
<reference evidence="15" key="1">
    <citation type="submission" date="2015-07" db="EMBL/GenBank/DDBJ databases">
        <title>Draft Genome Sequences of Anaerolinea thermolimosa IMO-1, Bellilinea caldifistulae GOMI-1, Leptolinea tardivitalis YMTK-2, Levilinea saccharolytica KIBI-1,Longilinea arvoryzae KOME-1, Previously Described as Members of the Anaerolineaceae (Chloroflexi).</title>
        <authorList>
            <person name="Sekiguchi Y."/>
            <person name="Ohashi A."/>
            <person name="Matsuura N."/>
            <person name="Tourlousse M.D."/>
        </authorList>
    </citation>
    <scope>NUCLEOTIDE SEQUENCE [LARGE SCALE GENOMIC DNA]</scope>
    <source>
        <strain evidence="15">KOME-1</strain>
    </source>
</reference>
<feature type="repeat" description="CXXCXGXG motif" evidence="11">
    <location>
        <begin position="184"/>
        <end position="191"/>
    </location>
</feature>
<dbReference type="CDD" id="cd10747">
    <property type="entry name" value="DnaJ_C"/>
    <property type="match status" value="1"/>
</dbReference>
<dbReference type="RefSeq" id="WP_075072857.1">
    <property type="nucleotide sequence ID" value="NZ_DF967972.1"/>
</dbReference>
<comment type="subcellular location">
    <subcellularLocation>
        <location evidence="11">Cytoplasm</location>
    </subcellularLocation>
</comment>
<evidence type="ECO:0000259" key="14">
    <source>
        <dbReference type="PROSITE" id="PS51188"/>
    </source>
</evidence>
<evidence type="ECO:0000256" key="5">
    <source>
        <dbReference type="ARBA" id="ARBA00022771"/>
    </source>
</evidence>
<dbReference type="Pfam" id="PF00684">
    <property type="entry name" value="DnaJ_CXXCXGXG"/>
    <property type="match status" value="1"/>
</dbReference>
<feature type="repeat" description="CXXCXGXG motif" evidence="11">
    <location>
        <begin position="158"/>
        <end position="165"/>
    </location>
</feature>
<dbReference type="EMBL" id="DF967972">
    <property type="protein sequence ID" value="GAP13524.1"/>
    <property type="molecule type" value="Genomic_DNA"/>
</dbReference>
<dbReference type="GO" id="GO:0031072">
    <property type="term" value="F:heat shock protein binding"/>
    <property type="evidence" value="ECO:0007669"/>
    <property type="project" value="InterPro"/>
</dbReference>
<feature type="binding site" evidence="11">
    <location>
        <position position="141"/>
    </location>
    <ligand>
        <name>Zn(2+)</name>
        <dbReference type="ChEBI" id="CHEBI:29105"/>
        <label>1</label>
    </ligand>
</feature>
<comment type="subunit">
    <text evidence="11">Homodimer.</text>
</comment>
<dbReference type="SUPFAM" id="SSF46565">
    <property type="entry name" value="Chaperone J-domain"/>
    <property type="match status" value="1"/>
</dbReference>
<evidence type="ECO:0000256" key="7">
    <source>
        <dbReference type="ARBA" id="ARBA00023016"/>
    </source>
</evidence>
<evidence type="ECO:0000313" key="15">
    <source>
        <dbReference type="EMBL" id="GAP13524.1"/>
    </source>
</evidence>
<accession>A0A0S7BF07</accession>
<dbReference type="HAMAP" id="MF_01152">
    <property type="entry name" value="DnaJ"/>
    <property type="match status" value="1"/>
</dbReference>
<dbReference type="InterPro" id="IPR001623">
    <property type="entry name" value="DnaJ_domain"/>
</dbReference>
<dbReference type="Proteomes" id="UP000055060">
    <property type="component" value="Unassembled WGS sequence"/>
</dbReference>
<dbReference type="Gene3D" id="2.10.230.10">
    <property type="entry name" value="Heat shock protein DnaJ, cysteine-rich domain"/>
    <property type="match status" value="1"/>
</dbReference>
<dbReference type="CDD" id="cd10719">
    <property type="entry name" value="DnaJ_zf"/>
    <property type="match status" value="1"/>
</dbReference>
<dbReference type="InterPro" id="IPR008971">
    <property type="entry name" value="HSP40/DnaJ_pept-bd"/>
</dbReference>
<feature type="binding site" evidence="11">
    <location>
        <position position="201"/>
    </location>
    <ligand>
        <name>Zn(2+)</name>
        <dbReference type="ChEBI" id="CHEBI:29105"/>
        <label>1</label>
    </ligand>
</feature>
<evidence type="ECO:0000256" key="9">
    <source>
        <dbReference type="ARBA" id="ARBA00061004"/>
    </source>
</evidence>
<evidence type="ECO:0000256" key="11">
    <source>
        <dbReference type="HAMAP-Rule" id="MF_01152"/>
    </source>
</evidence>
<evidence type="ECO:0000259" key="13">
    <source>
        <dbReference type="PROSITE" id="PS50076"/>
    </source>
</evidence>
<dbReference type="Gene3D" id="2.60.260.20">
    <property type="entry name" value="Urease metallochaperone UreE, N-terminal domain"/>
    <property type="match status" value="2"/>
</dbReference>
<feature type="repeat" description="CXXCXGXG motif" evidence="11">
    <location>
        <begin position="198"/>
        <end position="205"/>
    </location>
</feature>
<dbReference type="GO" id="GO:0005737">
    <property type="term" value="C:cytoplasm"/>
    <property type="evidence" value="ECO:0007669"/>
    <property type="project" value="UniProtKB-SubCell"/>
</dbReference>
<sequence>MASRDYYEVLGVNRNASPDELKSAFRNLARQYHPDVNKAPDAEERFKEINEAYAVLSDADKRAAYDRYGQAGLNGMGGAPDFSTVDFSDIFEEFFGFGGGSSRRRNAPRRGADLTYTVTLAFEEAAFGVEREVEITRDETCSTCRGSGAEPGTSPVRCATCGGKGEVRQVRQTFLGSMVQVTTCPTCNGSGEVISTPCHTCRGRGLERKTVKKTVPIPAGVDTGTQIRLAGEGQPGSNGGPNGNLLLEIQVKPHAYFRRKQYDIILNLGINLAQAALGADIEVPTLEGKSKLSIPAGTQPGKVFTLKGKGIPHVRSTGRGDELVVVDVEVPTRLTDEQRVLFEQLAKSLGSEVHTREKSFMDRLKEVLGG</sequence>
<dbReference type="SMART" id="SM00271">
    <property type="entry name" value="DnaJ"/>
    <property type="match status" value="1"/>
</dbReference>
<dbReference type="InterPro" id="IPR002939">
    <property type="entry name" value="DnaJ_C"/>
</dbReference>
<feature type="binding site" evidence="11">
    <location>
        <position position="158"/>
    </location>
    <ligand>
        <name>Zn(2+)</name>
        <dbReference type="ChEBI" id="CHEBI:29105"/>
        <label>2</label>
    </ligand>
</feature>
<comment type="similarity">
    <text evidence="9 11">Belongs to the DnaJ family.</text>
</comment>
<feature type="binding site" evidence="11">
    <location>
        <position position="198"/>
    </location>
    <ligand>
        <name>Zn(2+)</name>
        <dbReference type="ChEBI" id="CHEBI:29105"/>
        <label>1</label>
    </ligand>
</feature>
<comment type="domain">
    <text evidence="11">The J domain is necessary and sufficient to stimulate DnaK ATPase activity. Zinc center 1 plays an important role in the autonomous, DnaK-independent chaperone activity of DnaJ. Zinc center 2 is essential for interaction with DnaK and for DnaJ activity.</text>
</comment>
<feature type="binding site" evidence="11">
    <location>
        <position position="184"/>
    </location>
    <ligand>
        <name>Zn(2+)</name>
        <dbReference type="ChEBI" id="CHEBI:29105"/>
        <label>2</label>
    </ligand>
</feature>
<dbReference type="CDD" id="cd06257">
    <property type="entry name" value="DnaJ"/>
    <property type="match status" value="1"/>
</dbReference>
<comment type="function">
    <text evidence="11">Participates actively in the response to hyperosmotic and heat shock by preventing the aggregation of stress-denatured proteins and by disaggregating proteins, also in an autonomous, DnaK-independent fashion. Unfolded proteins bind initially to DnaJ; upon interaction with the DnaJ-bound protein, DnaK hydrolyzes its bound ATP, resulting in the formation of a stable complex. GrpE releases ADP from DnaK; ATP binding to DnaK triggers the release of the substrate protein, thus completing the reaction cycle. Several rounds of ATP-dependent interactions between DnaJ, DnaK and GrpE are required for fully efficient folding. Also involved, together with DnaK and GrpE, in the DNA replication of plasmids through activation of initiation proteins.</text>
</comment>
<name>A0A0S7BF07_9CHLR</name>
<dbReference type="NCBIfam" id="NF008035">
    <property type="entry name" value="PRK10767.1"/>
    <property type="match status" value="1"/>
</dbReference>
<feature type="domain" description="J" evidence="13">
    <location>
        <begin position="5"/>
        <end position="69"/>
    </location>
</feature>
<dbReference type="Pfam" id="PF01556">
    <property type="entry name" value="DnaJ_C"/>
    <property type="match status" value="1"/>
</dbReference>
<dbReference type="AlphaFoldDB" id="A0A0S7BF07"/>
<evidence type="ECO:0000256" key="6">
    <source>
        <dbReference type="ARBA" id="ARBA00022833"/>
    </source>
</evidence>
<dbReference type="PROSITE" id="PS00636">
    <property type="entry name" value="DNAJ_1"/>
    <property type="match status" value="1"/>
</dbReference>
<dbReference type="PROSITE" id="PS51188">
    <property type="entry name" value="ZF_CR"/>
    <property type="match status" value="1"/>
</dbReference>
<evidence type="ECO:0000313" key="16">
    <source>
        <dbReference type="Proteomes" id="UP000055060"/>
    </source>
</evidence>
<dbReference type="FunFam" id="2.60.260.20:FF:000005">
    <property type="entry name" value="Chaperone protein dnaJ 1, mitochondrial"/>
    <property type="match status" value="1"/>
</dbReference>
<organism evidence="15">
    <name type="scientific">Longilinea arvoryzae</name>
    <dbReference type="NCBI Taxonomy" id="360412"/>
    <lineage>
        <taxon>Bacteria</taxon>
        <taxon>Bacillati</taxon>
        <taxon>Chloroflexota</taxon>
        <taxon>Anaerolineae</taxon>
        <taxon>Anaerolineales</taxon>
        <taxon>Anaerolineaceae</taxon>
        <taxon>Longilinea</taxon>
    </lineage>
</organism>
<evidence type="ECO:0000256" key="4">
    <source>
        <dbReference type="ARBA" id="ARBA00022737"/>
    </source>
</evidence>
<keyword evidence="2 11" id="KW-0235">DNA replication</keyword>
<keyword evidence="8 11" id="KW-0143">Chaperone</keyword>
<dbReference type="OrthoDB" id="9779889at2"/>
<keyword evidence="1 11" id="KW-0963">Cytoplasm</keyword>
<dbReference type="InterPro" id="IPR018253">
    <property type="entry name" value="DnaJ_domain_CS"/>
</dbReference>
<keyword evidence="4 11" id="KW-0677">Repeat</keyword>
<feature type="binding site" evidence="11">
    <location>
        <position position="161"/>
    </location>
    <ligand>
        <name>Zn(2+)</name>
        <dbReference type="ChEBI" id="CHEBI:29105"/>
        <label>2</label>
    </ligand>
</feature>
<dbReference type="GO" id="GO:0005524">
    <property type="term" value="F:ATP binding"/>
    <property type="evidence" value="ECO:0007669"/>
    <property type="project" value="InterPro"/>
</dbReference>
<dbReference type="PRINTS" id="PR00625">
    <property type="entry name" value="JDOMAIN"/>
</dbReference>
<evidence type="ECO:0000256" key="1">
    <source>
        <dbReference type="ARBA" id="ARBA00022490"/>
    </source>
</evidence>
<evidence type="ECO:0000256" key="10">
    <source>
        <dbReference type="ARBA" id="ARBA00067609"/>
    </source>
</evidence>
<dbReference type="GO" id="GO:0006260">
    <property type="term" value="P:DNA replication"/>
    <property type="evidence" value="ECO:0007669"/>
    <property type="project" value="UniProtKB-KW"/>
</dbReference>
<dbReference type="Gene3D" id="1.10.287.110">
    <property type="entry name" value="DnaJ domain"/>
    <property type="match status" value="1"/>
</dbReference>
<keyword evidence="16" id="KW-1185">Reference proteome</keyword>
<comment type="cofactor">
    <cofactor evidence="11">
        <name>Zn(2+)</name>
        <dbReference type="ChEBI" id="CHEBI:29105"/>
    </cofactor>
    <text evidence="11">Binds 2 Zn(2+) ions per monomer.</text>
</comment>
<dbReference type="InterPro" id="IPR012724">
    <property type="entry name" value="DnaJ"/>
</dbReference>
<dbReference type="InterPro" id="IPR001305">
    <property type="entry name" value="HSP_DnaJ_Cys-rich_dom"/>
</dbReference>
<evidence type="ECO:0000256" key="8">
    <source>
        <dbReference type="ARBA" id="ARBA00023186"/>
    </source>
</evidence>
<evidence type="ECO:0000256" key="2">
    <source>
        <dbReference type="ARBA" id="ARBA00022705"/>
    </source>
</evidence>
<feature type="zinc finger region" description="CR-type" evidence="12">
    <location>
        <begin position="128"/>
        <end position="210"/>
    </location>
</feature>
<dbReference type="PANTHER" id="PTHR43096">
    <property type="entry name" value="DNAJ HOMOLOG 1, MITOCHONDRIAL-RELATED"/>
    <property type="match status" value="1"/>
</dbReference>
<dbReference type="GO" id="GO:0009408">
    <property type="term" value="P:response to heat"/>
    <property type="evidence" value="ECO:0007669"/>
    <property type="project" value="InterPro"/>
</dbReference>
<dbReference type="Pfam" id="PF00226">
    <property type="entry name" value="DnaJ"/>
    <property type="match status" value="1"/>
</dbReference>
<evidence type="ECO:0000256" key="12">
    <source>
        <dbReference type="PROSITE-ProRule" id="PRU00546"/>
    </source>
</evidence>
<dbReference type="InterPro" id="IPR036410">
    <property type="entry name" value="HSP_DnaJ_Cys-rich_dom_sf"/>
</dbReference>
<keyword evidence="5 11" id="KW-0863">Zinc-finger</keyword>
<dbReference type="PROSITE" id="PS50076">
    <property type="entry name" value="DNAJ_2"/>
    <property type="match status" value="1"/>
</dbReference>
<dbReference type="GO" id="GO:0051082">
    <property type="term" value="F:unfolded protein binding"/>
    <property type="evidence" value="ECO:0007669"/>
    <property type="project" value="UniProtKB-UniRule"/>
</dbReference>
<keyword evidence="6 11" id="KW-0862">Zinc</keyword>
<feature type="repeat" description="CXXCXGXG motif" evidence="11">
    <location>
        <begin position="141"/>
        <end position="148"/>
    </location>
</feature>